<dbReference type="SUPFAM" id="SSF53474">
    <property type="entry name" value="alpha/beta-Hydrolases"/>
    <property type="match status" value="1"/>
</dbReference>
<gene>
    <name evidence="1" type="ORF">GGD45_000630</name>
</gene>
<proteinExistence type="predicted"/>
<dbReference type="EMBL" id="JACHBF010000002">
    <property type="protein sequence ID" value="MBB6490240.1"/>
    <property type="molecule type" value="Genomic_DNA"/>
</dbReference>
<dbReference type="Proteomes" id="UP000526625">
    <property type="component" value="Unassembled WGS sequence"/>
</dbReference>
<dbReference type="InterPro" id="IPR029058">
    <property type="entry name" value="AB_hydrolase_fold"/>
</dbReference>
<sequence length="211" mass="23283">MKSLYGWPYKAHTPNRCEGNAAIETIKNGLSMCRSRTQDSLVVSDIHGFPETFVELLGAGGFRHRGLQLASLSGRPDLSGENLHDHLFNKGGLQQALRGLLELDGRMCVGIGFSAGGTVLWNAVKEGLELKALICVSSTRLRLETSPLNIPTMVLWGEADPYRPTESWNNTLPRCWKAYAGKQHDFYRIDAATPNSPLHMDIAAFIESLFP</sequence>
<evidence type="ECO:0000313" key="2">
    <source>
        <dbReference type="Proteomes" id="UP000526625"/>
    </source>
</evidence>
<name>A0ABR6QTI3_RHITR</name>
<organism evidence="1 2">
    <name type="scientific">Rhizobium tropici</name>
    <dbReference type="NCBI Taxonomy" id="398"/>
    <lineage>
        <taxon>Bacteria</taxon>
        <taxon>Pseudomonadati</taxon>
        <taxon>Pseudomonadota</taxon>
        <taxon>Alphaproteobacteria</taxon>
        <taxon>Hyphomicrobiales</taxon>
        <taxon>Rhizobiaceae</taxon>
        <taxon>Rhizobium/Agrobacterium group</taxon>
        <taxon>Rhizobium</taxon>
    </lineage>
</organism>
<keyword evidence="2" id="KW-1185">Reference proteome</keyword>
<comment type="caution">
    <text evidence="1">The sequence shown here is derived from an EMBL/GenBank/DDBJ whole genome shotgun (WGS) entry which is preliminary data.</text>
</comment>
<dbReference type="RefSeq" id="WP_244441450.1">
    <property type="nucleotide sequence ID" value="NZ_JAADZA010000007.1"/>
</dbReference>
<evidence type="ECO:0000313" key="1">
    <source>
        <dbReference type="EMBL" id="MBB6490240.1"/>
    </source>
</evidence>
<reference evidence="1 2" key="1">
    <citation type="submission" date="2020-08" db="EMBL/GenBank/DDBJ databases">
        <title>Genomic Encyclopedia of Type Strains, Phase IV (KMG-V): Genome sequencing to study the core and pangenomes of soil and plant-associated prokaryotes.</title>
        <authorList>
            <person name="Whitman W."/>
        </authorList>
    </citation>
    <scope>NUCLEOTIDE SEQUENCE [LARGE SCALE GENOMIC DNA]</scope>
    <source>
        <strain evidence="1 2">SEMIA 4059</strain>
    </source>
</reference>
<dbReference type="Gene3D" id="3.40.50.1820">
    <property type="entry name" value="alpha/beta hydrolase"/>
    <property type="match status" value="1"/>
</dbReference>
<protein>
    <submittedName>
        <fullName evidence="1">Pimeloyl-ACP methyl ester carboxylesterase</fullName>
    </submittedName>
</protein>
<accession>A0ABR6QTI3</accession>